<dbReference type="GeneID" id="19460174"/>
<evidence type="ECO:0000256" key="1">
    <source>
        <dbReference type="SAM" id="MobiDB-lite"/>
    </source>
</evidence>
<gene>
    <name evidence="2" type="ORF">GLAREA_01116</name>
</gene>
<dbReference type="EMBL" id="KE145367">
    <property type="protein sequence ID" value="EPE29956.1"/>
    <property type="molecule type" value="Genomic_DNA"/>
</dbReference>
<sequence length="254" mass="28070">MLSADLALLCKIADQAVKSTNKIPKAALVGKAATQAVKSIDKTLKVVPAGEIQWPMENSTRPQGNKPKWHGSGSKHRGATKANTDDTEISRCLVDLGLVEDFEGFWRNLAIDVRSSTLTMGMNLAIVFANHIPQAQQPRHIDYIPDGHSLSRHIPMYYHNQPTTTPDDVEERHMKVCRIDRTELYDDVDEDDFSYDEVGVEGHGPLVDSNTKGCSMPCGPSKSRSSPVSLYRIRWDEEFSGGGLGSGQCRFRDG</sequence>
<keyword evidence="3" id="KW-1185">Reference proteome</keyword>
<organism evidence="2 3">
    <name type="scientific">Glarea lozoyensis (strain ATCC 20868 / MF5171)</name>
    <dbReference type="NCBI Taxonomy" id="1116229"/>
    <lineage>
        <taxon>Eukaryota</taxon>
        <taxon>Fungi</taxon>
        <taxon>Dikarya</taxon>
        <taxon>Ascomycota</taxon>
        <taxon>Pezizomycotina</taxon>
        <taxon>Leotiomycetes</taxon>
        <taxon>Helotiales</taxon>
        <taxon>Helotiaceae</taxon>
        <taxon>Glarea</taxon>
    </lineage>
</organism>
<proteinExistence type="predicted"/>
<dbReference type="KEGG" id="glz:GLAREA_01116"/>
<dbReference type="HOGENOM" id="CLU_1094371_0_0_1"/>
<dbReference type="AlphaFoldDB" id="S3DD83"/>
<name>S3DD83_GLAL2</name>
<dbReference type="RefSeq" id="XP_008084065.1">
    <property type="nucleotide sequence ID" value="XM_008085874.1"/>
</dbReference>
<reference evidence="2 3" key="1">
    <citation type="journal article" date="2013" name="BMC Genomics">
        <title>Genomics-driven discovery of the pneumocandin biosynthetic gene cluster in the fungus Glarea lozoyensis.</title>
        <authorList>
            <person name="Chen L."/>
            <person name="Yue Q."/>
            <person name="Zhang X."/>
            <person name="Xiang M."/>
            <person name="Wang C."/>
            <person name="Li S."/>
            <person name="Che Y."/>
            <person name="Ortiz-Lopez F.J."/>
            <person name="Bills G.F."/>
            <person name="Liu X."/>
            <person name="An Z."/>
        </authorList>
    </citation>
    <scope>NUCLEOTIDE SEQUENCE [LARGE SCALE GENOMIC DNA]</scope>
    <source>
        <strain evidence="3">ATCC 20868 / MF5171</strain>
    </source>
</reference>
<feature type="region of interest" description="Disordered" evidence="1">
    <location>
        <begin position="54"/>
        <end position="83"/>
    </location>
</feature>
<dbReference type="Proteomes" id="UP000016922">
    <property type="component" value="Unassembled WGS sequence"/>
</dbReference>
<feature type="compositionally biased region" description="Basic residues" evidence="1">
    <location>
        <begin position="67"/>
        <end position="79"/>
    </location>
</feature>
<protein>
    <submittedName>
        <fullName evidence="2">Uncharacterized protein</fullName>
    </submittedName>
</protein>
<accession>S3DD83</accession>
<evidence type="ECO:0000313" key="3">
    <source>
        <dbReference type="Proteomes" id="UP000016922"/>
    </source>
</evidence>
<evidence type="ECO:0000313" key="2">
    <source>
        <dbReference type="EMBL" id="EPE29956.1"/>
    </source>
</evidence>